<reference evidence="3 4" key="1">
    <citation type="submission" date="2024-01" db="EMBL/GenBank/DDBJ databases">
        <title>Complete genome of Cladobotryum mycophilum ATHUM6906.</title>
        <authorList>
            <person name="Christinaki A.C."/>
            <person name="Myridakis A.I."/>
            <person name="Kouvelis V.N."/>
        </authorList>
    </citation>
    <scope>NUCLEOTIDE SEQUENCE [LARGE SCALE GENOMIC DNA]</scope>
    <source>
        <strain evidence="3 4">ATHUM6906</strain>
    </source>
</reference>
<gene>
    <name evidence="3" type="ORF">PT974_01869</name>
</gene>
<dbReference type="EMBL" id="JAVFKD010000002">
    <property type="protein sequence ID" value="KAK5996534.1"/>
    <property type="molecule type" value="Genomic_DNA"/>
</dbReference>
<evidence type="ECO:0008006" key="5">
    <source>
        <dbReference type="Google" id="ProtNLM"/>
    </source>
</evidence>
<feature type="region of interest" description="Disordered" evidence="2">
    <location>
        <begin position="1"/>
        <end position="21"/>
    </location>
</feature>
<keyword evidence="1" id="KW-0175">Coiled coil</keyword>
<organism evidence="3 4">
    <name type="scientific">Cladobotryum mycophilum</name>
    <dbReference type="NCBI Taxonomy" id="491253"/>
    <lineage>
        <taxon>Eukaryota</taxon>
        <taxon>Fungi</taxon>
        <taxon>Dikarya</taxon>
        <taxon>Ascomycota</taxon>
        <taxon>Pezizomycotina</taxon>
        <taxon>Sordariomycetes</taxon>
        <taxon>Hypocreomycetidae</taxon>
        <taxon>Hypocreales</taxon>
        <taxon>Hypocreaceae</taxon>
        <taxon>Cladobotryum</taxon>
    </lineage>
</organism>
<protein>
    <recommendedName>
        <fullName evidence="5">BZIP domain-containing protein</fullName>
    </recommendedName>
</protein>
<evidence type="ECO:0000256" key="2">
    <source>
        <dbReference type="SAM" id="MobiDB-lite"/>
    </source>
</evidence>
<feature type="region of interest" description="Disordered" evidence="2">
    <location>
        <begin position="61"/>
        <end position="101"/>
    </location>
</feature>
<name>A0ABR0SWT1_9HYPO</name>
<comment type="caution">
    <text evidence="3">The sequence shown here is derived from an EMBL/GenBank/DDBJ whole genome shotgun (WGS) entry which is preliminary data.</text>
</comment>
<evidence type="ECO:0000313" key="4">
    <source>
        <dbReference type="Proteomes" id="UP001338125"/>
    </source>
</evidence>
<feature type="compositionally biased region" description="Low complexity" evidence="2">
    <location>
        <begin position="61"/>
        <end position="71"/>
    </location>
</feature>
<evidence type="ECO:0000313" key="3">
    <source>
        <dbReference type="EMBL" id="KAK5996534.1"/>
    </source>
</evidence>
<proteinExistence type="predicted"/>
<sequence length="180" mass="19790">MADMSQQSENNEGNAAGGGGAVPLQPCRCLCEYLIKLKQEDAQDDDVKCETLSQAELAAASASAVGEVSTGEPSSAVAGASMNNNPSGATRRATTRNKRKRRLPSFQTLAQRRPHYTEDEKAAIWASLTAPPPGIRLIDLLYCKIEELNEQLDAKHRRLKGQMDELQRNMNALRDQYSHY</sequence>
<evidence type="ECO:0000256" key="1">
    <source>
        <dbReference type="SAM" id="Coils"/>
    </source>
</evidence>
<accession>A0ABR0SWT1</accession>
<dbReference type="Proteomes" id="UP001338125">
    <property type="component" value="Unassembled WGS sequence"/>
</dbReference>
<feature type="coiled-coil region" evidence="1">
    <location>
        <begin position="138"/>
        <end position="176"/>
    </location>
</feature>
<keyword evidence="4" id="KW-1185">Reference proteome</keyword>